<gene>
    <name evidence="1" type="ORF">GCM10009006_38010</name>
</gene>
<accession>A0A830FIE3</accession>
<organism evidence="1 2">
    <name type="scientific">Haloarcula argentinensis</name>
    <dbReference type="NCBI Taxonomy" id="43776"/>
    <lineage>
        <taxon>Archaea</taxon>
        <taxon>Methanobacteriati</taxon>
        <taxon>Methanobacteriota</taxon>
        <taxon>Stenosarchaea group</taxon>
        <taxon>Halobacteria</taxon>
        <taxon>Halobacteriales</taxon>
        <taxon>Haloarculaceae</taxon>
        <taxon>Haloarcula</taxon>
    </lineage>
</organism>
<reference evidence="1" key="1">
    <citation type="journal article" date="2014" name="Int. J. Syst. Evol. Microbiol.">
        <title>Complete genome sequence of Corynebacterium casei LMG S-19264T (=DSM 44701T), isolated from a smear-ripened cheese.</title>
        <authorList>
            <consortium name="US DOE Joint Genome Institute (JGI-PGF)"/>
            <person name="Walter F."/>
            <person name="Albersmeier A."/>
            <person name="Kalinowski J."/>
            <person name="Ruckert C."/>
        </authorList>
    </citation>
    <scope>NUCLEOTIDE SEQUENCE</scope>
    <source>
        <strain evidence="1">JCM 15759</strain>
    </source>
</reference>
<reference evidence="1" key="2">
    <citation type="submission" date="2020-09" db="EMBL/GenBank/DDBJ databases">
        <authorList>
            <person name="Sun Q."/>
            <person name="Ohkuma M."/>
        </authorList>
    </citation>
    <scope>NUCLEOTIDE SEQUENCE</scope>
    <source>
        <strain evidence="1">JCM 15759</strain>
    </source>
</reference>
<dbReference type="Proteomes" id="UP000656367">
    <property type="component" value="Unassembled WGS sequence"/>
</dbReference>
<evidence type="ECO:0000313" key="1">
    <source>
        <dbReference type="EMBL" id="GGM53320.1"/>
    </source>
</evidence>
<name>A0A830FIE3_HALAR</name>
<sequence length="65" mass="6987">MDGTQVSGGREEAQGWTSDKQEVAALVEAFISQDSVPAEVEQSVERLQEAGDSHKALKDILDALD</sequence>
<dbReference type="RefSeq" id="WP_188854264.1">
    <property type="nucleotide sequence ID" value="NZ_BMON01000015.1"/>
</dbReference>
<evidence type="ECO:0000313" key="2">
    <source>
        <dbReference type="Proteomes" id="UP000656367"/>
    </source>
</evidence>
<comment type="caution">
    <text evidence="1">The sequence shown here is derived from an EMBL/GenBank/DDBJ whole genome shotgun (WGS) entry which is preliminary data.</text>
</comment>
<dbReference type="AlphaFoldDB" id="A0A830FIE3"/>
<proteinExistence type="predicted"/>
<protein>
    <submittedName>
        <fullName evidence="1">Uncharacterized protein</fullName>
    </submittedName>
</protein>
<dbReference type="EMBL" id="BMON01000015">
    <property type="protein sequence ID" value="GGM53320.1"/>
    <property type="molecule type" value="Genomic_DNA"/>
</dbReference>